<evidence type="ECO:0000256" key="6">
    <source>
        <dbReference type="SAM" id="Phobius"/>
    </source>
</evidence>
<dbReference type="PANTHER" id="PTHR30250">
    <property type="entry name" value="PST FAMILY PREDICTED COLANIC ACID TRANSPORTER"/>
    <property type="match status" value="1"/>
</dbReference>
<feature type="transmembrane region" description="Helical" evidence="6">
    <location>
        <begin position="235"/>
        <end position="258"/>
    </location>
</feature>
<feature type="transmembrane region" description="Helical" evidence="6">
    <location>
        <begin position="379"/>
        <end position="401"/>
    </location>
</feature>
<dbReference type="InterPro" id="IPR050833">
    <property type="entry name" value="Poly_Biosynth_Transport"/>
</dbReference>
<protein>
    <recommendedName>
        <fullName evidence="9">O-antigen translocase</fullName>
    </recommendedName>
</protein>
<evidence type="ECO:0000256" key="1">
    <source>
        <dbReference type="ARBA" id="ARBA00004651"/>
    </source>
</evidence>
<dbReference type="Proteomes" id="UP000601099">
    <property type="component" value="Unassembled WGS sequence"/>
</dbReference>
<comment type="subcellular location">
    <subcellularLocation>
        <location evidence="1">Cell membrane</location>
        <topology evidence="1">Multi-pass membrane protein</topology>
    </subcellularLocation>
</comment>
<keyword evidence="4 6" id="KW-1133">Transmembrane helix</keyword>
<proteinExistence type="predicted"/>
<evidence type="ECO:0000313" key="8">
    <source>
        <dbReference type="Proteomes" id="UP000601099"/>
    </source>
</evidence>
<feature type="transmembrane region" description="Helical" evidence="6">
    <location>
        <begin position="278"/>
        <end position="300"/>
    </location>
</feature>
<feature type="transmembrane region" description="Helical" evidence="6">
    <location>
        <begin position="98"/>
        <end position="122"/>
    </location>
</feature>
<evidence type="ECO:0008006" key="9">
    <source>
        <dbReference type="Google" id="ProtNLM"/>
    </source>
</evidence>
<dbReference type="PANTHER" id="PTHR30250:SF30">
    <property type="entry name" value="LIPID III FLIPPASE"/>
    <property type="match status" value="1"/>
</dbReference>
<feature type="transmembrane region" description="Helical" evidence="6">
    <location>
        <begin position="193"/>
        <end position="214"/>
    </location>
</feature>
<reference evidence="7 8" key="1">
    <citation type="submission" date="2020-11" db="EMBL/GenBank/DDBJ databases">
        <title>Hymenobacter sp.</title>
        <authorList>
            <person name="Kim M.K."/>
        </authorList>
    </citation>
    <scope>NUCLEOTIDE SEQUENCE [LARGE SCALE GENOMIC DNA]</scope>
    <source>
        <strain evidence="7 8">BT594</strain>
    </source>
</reference>
<feature type="transmembrane region" description="Helical" evidence="6">
    <location>
        <begin position="312"/>
        <end position="334"/>
    </location>
</feature>
<feature type="transmembrane region" description="Helical" evidence="6">
    <location>
        <begin position="407"/>
        <end position="425"/>
    </location>
</feature>
<keyword evidence="2" id="KW-1003">Cell membrane</keyword>
<comment type="caution">
    <text evidence="7">The sequence shown here is derived from an EMBL/GenBank/DDBJ whole genome shotgun (WGS) entry which is preliminary data.</text>
</comment>
<feature type="transmembrane region" description="Helical" evidence="6">
    <location>
        <begin position="134"/>
        <end position="157"/>
    </location>
</feature>
<evidence type="ECO:0000256" key="3">
    <source>
        <dbReference type="ARBA" id="ARBA00022692"/>
    </source>
</evidence>
<keyword evidence="8" id="KW-1185">Reference proteome</keyword>
<evidence type="ECO:0000256" key="5">
    <source>
        <dbReference type="ARBA" id="ARBA00023136"/>
    </source>
</evidence>
<gene>
    <name evidence="7" type="ORF">I5L79_08855</name>
</gene>
<dbReference type="RefSeq" id="WP_196954676.1">
    <property type="nucleotide sequence ID" value="NZ_JADWYK010000004.1"/>
</dbReference>
<feature type="transmembrane region" description="Helical" evidence="6">
    <location>
        <begin position="164"/>
        <end position="187"/>
    </location>
</feature>
<name>A0ABS0L0M2_9BACT</name>
<accession>A0ABS0L0M2</accession>
<sequence>MTRASVFSPKTSKARSGGAGHFLRGSLGAGLAIGARTAGALLLGKLLAVYGGPGGLTLLAHFQNLMALFTTLPNDGVHVGFTKYAAPLRPGSGRYQSWLGAAVVLNGAALLAGALVLALGLAPLVGMFRPSVAWLAGFGLGLAGLVANTLLTAALLAAGRLRAYVGLTVLLSALSVGSVALALYAQWPVENVLLTYLLAQALVVAPTALAARRVGIHLPGWGRVSRPALAAMSRFLLMALSTLVFGKAVDFALRAVLVREFGLTQTDLWQAVVKLSDNYTMVFAALMSSVYYPRLAAFSAQPQAQGAYVRSILLLLMPVLAAGLGLLYLVRSWLLPLLFEEQFAAAGFLLPPQLLADWARFLTWVLLYLLVAQARVGRYVAVQAGSAVLYAGLLLVCLPRYGLLGAPIAQAVRYGVLLLACSLYFRRTLTASVHD</sequence>
<feature type="transmembrane region" description="Helical" evidence="6">
    <location>
        <begin position="354"/>
        <end position="372"/>
    </location>
</feature>
<evidence type="ECO:0000256" key="4">
    <source>
        <dbReference type="ARBA" id="ARBA00022989"/>
    </source>
</evidence>
<evidence type="ECO:0000313" key="7">
    <source>
        <dbReference type="EMBL" id="MBG8553654.1"/>
    </source>
</evidence>
<keyword evidence="3 6" id="KW-0812">Transmembrane</keyword>
<dbReference type="EMBL" id="JADWYK010000004">
    <property type="protein sequence ID" value="MBG8553654.1"/>
    <property type="molecule type" value="Genomic_DNA"/>
</dbReference>
<organism evidence="7 8">
    <name type="scientific">Hymenobacter guriensis</name>
    <dbReference type="NCBI Taxonomy" id="2793065"/>
    <lineage>
        <taxon>Bacteria</taxon>
        <taxon>Pseudomonadati</taxon>
        <taxon>Bacteroidota</taxon>
        <taxon>Cytophagia</taxon>
        <taxon>Cytophagales</taxon>
        <taxon>Hymenobacteraceae</taxon>
        <taxon>Hymenobacter</taxon>
    </lineage>
</organism>
<keyword evidence="5 6" id="KW-0472">Membrane</keyword>
<evidence type="ECO:0000256" key="2">
    <source>
        <dbReference type="ARBA" id="ARBA00022475"/>
    </source>
</evidence>